<dbReference type="Proteomes" id="UP000301870">
    <property type="component" value="Chromosome 29"/>
</dbReference>
<evidence type="ECO:0000313" key="1">
    <source>
        <dbReference type="Proteomes" id="UP000301870"/>
    </source>
</evidence>
<reference evidence="2" key="1">
    <citation type="submission" date="2025-08" db="UniProtKB">
        <authorList>
            <consortium name="RefSeq"/>
        </authorList>
    </citation>
    <scope>IDENTIFICATION</scope>
    <source>
        <strain evidence="2">Ishihara</strain>
        <tissue evidence="2">Whole body</tissue>
    </source>
</reference>
<dbReference type="GeneID" id="111359663"/>
<dbReference type="AlphaFoldDB" id="A0A9J7IZV7"/>
<name>A0A9J7IZV7_SPOLT</name>
<sequence>MDGEEIDSWSDLSSGDEWLFGQLQESGLMSRHIKRSKQSSKEDKKKIKLDLNKKNNINSSDTKACNSTNKYETIATPINDQSFGESIKSITSSQDNVNTIFDQNIDLDNIENIDIHNLQVVEKVGNDFFDLQHIPPEFATVTIEYPQPSALNVANISVECENVIQELGNIDIEALTTNTQDPVSDRVINTDENKTIQNNIQQSSDSATPSCSSKVVILSNVAYHGDLLSHKKRQNKATKDPNKYKRNINKELRMKGENYLGYRRDRKAKINETFKVKQDVFKPARSIKPPCTSAFCKKSKLRSCDNINEQQRKYLFENFWKNMNWEQRRSFITSHVNKVPKKVTKNPESSKRTDSRTYVLTIDNVRHQVLSRPSREGFEYKIIACGFIFRWLFLRRILGIYWPETISNVELLEKCHKSPIDCQIKRRKWGWIGHTLRRDPDHIPKQALNWNPQGKRKRGRPRQTWRRTVLAERRA</sequence>
<dbReference type="RefSeq" id="XP_022831030.1">
    <property type="nucleotide sequence ID" value="XM_022975262.1"/>
</dbReference>
<organism evidence="1 2">
    <name type="scientific">Spodoptera litura</name>
    <name type="common">Asian cotton leafworm</name>
    <dbReference type="NCBI Taxonomy" id="69820"/>
    <lineage>
        <taxon>Eukaryota</taxon>
        <taxon>Metazoa</taxon>
        <taxon>Ecdysozoa</taxon>
        <taxon>Arthropoda</taxon>
        <taxon>Hexapoda</taxon>
        <taxon>Insecta</taxon>
        <taxon>Pterygota</taxon>
        <taxon>Neoptera</taxon>
        <taxon>Endopterygota</taxon>
        <taxon>Lepidoptera</taxon>
        <taxon>Glossata</taxon>
        <taxon>Ditrysia</taxon>
        <taxon>Noctuoidea</taxon>
        <taxon>Noctuidae</taxon>
        <taxon>Amphipyrinae</taxon>
        <taxon>Spodoptera</taxon>
    </lineage>
</organism>
<protein>
    <submittedName>
        <fullName evidence="2">Uncharacterized protein LOC111359663</fullName>
    </submittedName>
</protein>
<dbReference type="OrthoDB" id="412793at2759"/>
<gene>
    <name evidence="2" type="primary">LOC111359663</name>
</gene>
<dbReference type="KEGG" id="sliu:111359663"/>
<accession>A0A9J7IZV7</accession>
<proteinExistence type="predicted"/>
<evidence type="ECO:0000313" key="2">
    <source>
        <dbReference type="RefSeq" id="XP_022831030.1"/>
    </source>
</evidence>
<keyword evidence="1" id="KW-1185">Reference proteome</keyword>